<reference evidence="1 3" key="2">
    <citation type="journal article" date="2014" name="PLoS ONE">
        <title>Evolution of mitochondria reconstructed from the energy metabolism of living bacteria.</title>
        <authorList>
            <person name="Degli Esposti M."/>
            <person name="Chouaia B."/>
            <person name="Comandatore F."/>
            <person name="Crotti E."/>
            <person name="Sassera D."/>
            <person name="Lievens P.M."/>
            <person name="Daffonchio D."/>
            <person name="Bandi C."/>
        </authorList>
    </citation>
    <scope>NUCLEOTIDE SEQUENCE [LARGE SCALE GENOMIC DNA]</scope>
    <source>
        <strain evidence="1">AM168</strain>
        <strain evidence="3">AM169</strain>
    </source>
</reference>
<evidence type="ECO:0000313" key="2">
    <source>
        <dbReference type="EMBL" id="POS64777.1"/>
    </source>
</evidence>
<protein>
    <submittedName>
        <fullName evidence="1">Uncharacterized protein</fullName>
    </submittedName>
</protein>
<dbReference type="Proteomes" id="UP000237218">
    <property type="component" value="Unassembled WGS sequence"/>
</dbReference>
<organism evidence="1 3">
    <name type="scientific">Parasaccharibacter apium</name>
    <dbReference type="NCBI Taxonomy" id="1510841"/>
    <lineage>
        <taxon>Bacteria</taxon>
        <taxon>Pseudomonadati</taxon>
        <taxon>Pseudomonadota</taxon>
        <taxon>Alphaproteobacteria</taxon>
        <taxon>Acetobacterales</taxon>
        <taxon>Acetobacteraceae</taxon>
        <taxon>Parasaccharibacter</taxon>
    </lineage>
</organism>
<comment type="caution">
    <text evidence="1">The sequence shown here is derived from an EMBL/GenBank/DDBJ whole genome shotgun (WGS) entry which is preliminary data.</text>
</comment>
<dbReference type="EMBL" id="LMYI01000002">
    <property type="protein sequence ID" value="POS64777.1"/>
    <property type="molecule type" value="Genomic_DNA"/>
</dbReference>
<reference evidence="2 4" key="3">
    <citation type="submission" date="2018-02" db="EMBL/GenBank/DDBJ databases">
        <title>Draft genome sequences of four Parasaccharibacter apium strains isolated from honey bees.</title>
        <authorList>
            <person name="Corby-Harris V.L."/>
            <person name="Anderson K.E."/>
        </authorList>
    </citation>
    <scope>NUCLEOTIDE SEQUENCE [LARGE SCALE GENOMIC DNA]</scope>
    <source>
        <strain evidence="2 4">B8</strain>
    </source>
</reference>
<evidence type="ECO:0000313" key="1">
    <source>
        <dbReference type="EMBL" id="CDG34346.1"/>
    </source>
</evidence>
<dbReference type="AlphaFoldDB" id="A0A7U7G738"/>
<evidence type="ECO:0000313" key="3">
    <source>
        <dbReference type="Proteomes" id="UP000027590"/>
    </source>
</evidence>
<sequence>MKNGVIMAADVPGSSRFEKASKSGIVEWLATHDMAVDRWSGKTGSAAPENREIVTHGLLADQIGTGLFLMG</sequence>
<proteinExistence type="predicted"/>
<accession>A0A7U7G738</accession>
<evidence type="ECO:0000313" key="4">
    <source>
        <dbReference type="Proteomes" id="UP000237218"/>
    </source>
</evidence>
<gene>
    <name evidence="2" type="ORF">ASQ42_01340</name>
    <name evidence="1" type="ORF">SACS_1608</name>
</gene>
<keyword evidence="4" id="KW-1185">Reference proteome</keyword>
<reference evidence="1 3" key="1">
    <citation type="journal article" date="2014" name="Genome Biol. Evol.">
        <title>Acetic acid bacteria genomes reveal functional traits for adaptation to life in insect guts.</title>
        <authorList>
            <person name="Chouaia B."/>
            <person name="Gaiarsa S."/>
            <person name="Crotti E."/>
            <person name="Comandatore F."/>
            <person name="Degli Esposti M."/>
            <person name="Ricci I."/>
            <person name="Alma A."/>
            <person name="Favia G."/>
            <person name="Bandi C."/>
            <person name="Daffonchio D."/>
        </authorList>
    </citation>
    <scope>NUCLEOTIDE SEQUENCE [LARGE SCALE GENOMIC DNA]</scope>
    <source>
        <strain evidence="1">AM168</strain>
        <strain evidence="3">AM169</strain>
    </source>
</reference>
<dbReference type="EMBL" id="CBLY010000006">
    <property type="protein sequence ID" value="CDG34346.1"/>
    <property type="molecule type" value="Genomic_DNA"/>
</dbReference>
<dbReference type="Proteomes" id="UP000027590">
    <property type="component" value="Unassembled WGS sequence"/>
</dbReference>
<name>A0A7U7G738_9PROT</name>